<dbReference type="Proteomes" id="UP000289340">
    <property type="component" value="Chromosome 20"/>
</dbReference>
<proteinExistence type="predicted"/>
<protein>
    <submittedName>
        <fullName evidence="2">Uncharacterized protein</fullName>
    </submittedName>
</protein>
<keyword evidence="3" id="KW-1185">Reference proteome</keyword>
<organism evidence="2 3">
    <name type="scientific">Glycine soja</name>
    <name type="common">Wild soybean</name>
    <dbReference type="NCBI Taxonomy" id="3848"/>
    <lineage>
        <taxon>Eukaryota</taxon>
        <taxon>Viridiplantae</taxon>
        <taxon>Streptophyta</taxon>
        <taxon>Embryophyta</taxon>
        <taxon>Tracheophyta</taxon>
        <taxon>Spermatophyta</taxon>
        <taxon>Magnoliopsida</taxon>
        <taxon>eudicotyledons</taxon>
        <taxon>Gunneridae</taxon>
        <taxon>Pentapetalae</taxon>
        <taxon>rosids</taxon>
        <taxon>fabids</taxon>
        <taxon>Fabales</taxon>
        <taxon>Fabaceae</taxon>
        <taxon>Papilionoideae</taxon>
        <taxon>50 kb inversion clade</taxon>
        <taxon>NPAAA clade</taxon>
        <taxon>indigoferoid/millettioid clade</taxon>
        <taxon>Phaseoleae</taxon>
        <taxon>Glycine</taxon>
        <taxon>Glycine subgen. Soja</taxon>
    </lineage>
</organism>
<accession>A0A445F1M0</accession>
<comment type="caution">
    <text evidence="2">The sequence shown here is derived from an EMBL/GenBank/DDBJ whole genome shotgun (WGS) entry which is preliminary data.</text>
</comment>
<evidence type="ECO:0000256" key="1">
    <source>
        <dbReference type="SAM" id="MobiDB-lite"/>
    </source>
</evidence>
<reference evidence="2 3" key="1">
    <citation type="submission" date="2018-09" db="EMBL/GenBank/DDBJ databases">
        <title>A high-quality reference genome of wild soybean provides a powerful tool to mine soybean genomes.</title>
        <authorList>
            <person name="Xie M."/>
            <person name="Chung C.Y.L."/>
            <person name="Li M.-W."/>
            <person name="Wong F.-L."/>
            <person name="Chan T.-F."/>
            <person name="Lam H.-M."/>
        </authorList>
    </citation>
    <scope>NUCLEOTIDE SEQUENCE [LARGE SCALE GENOMIC DNA]</scope>
    <source>
        <strain evidence="3">cv. W05</strain>
        <tissue evidence="2">Hypocotyl of etiolated seedlings</tissue>
    </source>
</reference>
<evidence type="ECO:0000313" key="3">
    <source>
        <dbReference type="Proteomes" id="UP000289340"/>
    </source>
</evidence>
<feature type="compositionally biased region" description="Low complexity" evidence="1">
    <location>
        <begin position="85"/>
        <end position="101"/>
    </location>
</feature>
<gene>
    <name evidence="2" type="ORF">D0Y65_053356</name>
</gene>
<dbReference type="EMBL" id="QZWG01000020">
    <property type="protein sequence ID" value="RZB42741.1"/>
    <property type="molecule type" value="Genomic_DNA"/>
</dbReference>
<sequence length="125" mass="13879">MKGNNYQDKLLWRSKIALPMLLRNVTFLTKEKEFLMMVLREIPLTTVEIKAQTKSGHTSHTVGVCYSKHGQPLRHPRYPERPGYHNHASSGAAANNIAANAVHEATKNNGNEEDSFGLSLNVAPA</sequence>
<evidence type="ECO:0000313" key="2">
    <source>
        <dbReference type="EMBL" id="RZB42741.1"/>
    </source>
</evidence>
<dbReference type="AlphaFoldDB" id="A0A445F1M0"/>
<name>A0A445F1M0_GLYSO</name>
<feature type="region of interest" description="Disordered" evidence="1">
    <location>
        <begin position="58"/>
        <end position="125"/>
    </location>
</feature>